<evidence type="ECO:0000313" key="3">
    <source>
        <dbReference type="Proteomes" id="UP000289340"/>
    </source>
</evidence>
<dbReference type="SUPFAM" id="SSF56219">
    <property type="entry name" value="DNase I-like"/>
    <property type="match status" value="1"/>
</dbReference>
<organism evidence="2 3">
    <name type="scientific">Glycine soja</name>
    <name type="common">Wild soybean</name>
    <dbReference type="NCBI Taxonomy" id="3848"/>
    <lineage>
        <taxon>Eukaryota</taxon>
        <taxon>Viridiplantae</taxon>
        <taxon>Streptophyta</taxon>
        <taxon>Embryophyta</taxon>
        <taxon>Tracheophyta</taxon>
        <taxon>Spermatophyta</taxon>
        <taxon>Magnoliopsida</taxon>
        <taxon>eudicotyledons</taxon>
        <taxon>Gunneridae</taxon>
        <taxon>Pentapetalae</taxon>
        <taxon>rosids</taxon>
        <taxon>fabids</taxon>
        <taxon>Fabales</taxon>
        <taxon>Fabaceae</taxon>
        <taxon>Papilionoideae</taxon>
        <taxon>50 kb inversion clade</taxon>
        <taxon>NPAAA clade</taxon>
        <taxon>indigoferoid/millettioid clade</taxon>
        <taxon>Phaseoleae</taxon>
        <taxon>Glycine</taxon>
        <taxon>Glycine subgen. Soja</taxon>
    </lineage>
</organism>
<gene>
    <name evidence="2" type="ORF">D0Y65_023564</name>
</gene>
<dbReference type="EC" id="2.7.7.7" evidence="2"/>
<dbReference type="AlphaFoldDB" id="A0A445IYM0"/>
<dbReference type="InterPro" id="IPR036691">
    <property type="entry name" value="Endo/exonu/phosph_ase_sf"/>
</dbReference>
<keyword evidence="3" id="KW-1185">Reference proteome</keyword>
<dbReference type="InterPro" id="IPR013103">
    <property type="entry name" value="RVT_2"/>
</dbReference>
<protein>
    <submittedName>
        <fullName evidence="2">Retrovirus-related Pol polyprotein from transposon RE1</fullName>
        <ecNumber evidence="2">2.7.7.7</ecNumber>
    </submittedName>
</protein>
<name>A0A445IYM0_GLYSO</name>
<dbReference type="PANTHER" id="PTHR11439:SF517">
    <property type="entry name" value="CYSTEINE-RICH RLK (RECEPTOR-LIKE PROTEIN KINASE) 8"/>
    <property type="match status" value="1"/>
</dbReference>
<evidence type="ECO:0000313" key="2">
    <source>
        <dbReference type="EMBL" id="RZB91206.1"/>
    </source>
</evidence>
<keyword evidence="2" id="KW-0548">Nucleotidyltransferase</keyword>
<dbReference type="EMBL" id="QZWG01000009">
    <property type="protein sequence ID" value="RZB91206.1"/>
    <property type="molecule type" value="Genomic_DNA"/>
</dbReference>
<sequence length="600" mass="69593">MFEEFKKDMSNEFEMTDMGLMAYYLGIEVKQEDKGIFITQEGYAKEVLKKFKMDDANPVGTPMEYGSKLSKHEKGENVDPTLYKSLVGSLRYLTYTRPDILYALGVVSRYMEAPTITHFKAAKRILRYIKGTTNFGLHYYSSDNYNIVGYSDSDWSGDLDDRKSTTGFVFFMGDTAFTWMSKKQPIVTLSTCEAVYVAATSCVCHAIWIMNLLKELKMPQEKPMEICVDDKLALALAKNPVFHERSKHIDTRYHFIRECIEKKEVKLKYVMSQDQVADIFTKPLKLETFVKLRSMLGVTNQVVVYWKELRGFEYGEDEGQAILAVSVLRDLVRVQKSDMVFLSMMLVQASCIEDIHIKLGFENGFAIDRIDRSGGYYGIVDHRRMKESWDLLRSVVACIQDPWCVIGDFNDILVDEDKCGRVPHPFWFLQGFREAVSNRGVLDITLEGYPYTWGHCRGSNNAVKEKLDHTMVNKIWSDLFPNAREEGLEEVFFKSWENNPCRDVIGKLDYFAKNLDVWGKNLKSQFCDDINRNHGDLEKWHEKDDEFLVAKLNETKENPTALLMKEEDFWKQRDKVFWLSDGDKNTKFFHSSASARKKRN</sequence>
<keyword evidence="2" id="KW-0808">Transferase</keyword>
<dbReference type="InterPro" id="IPR043502">
    <property type="entry name" value="DNA/RNA_pol_sf"/>
</dbReference>
<dbReference type="SUPFAM" id="SSF56672">
    <property type="entry name" value="DNA/RNA polymerases"/>
    <property type="match status" value="1"/>
</dbReference>
<proteinExistence type="predicted"/>
<evidence type="ECO:0000259" key="1">
    <source>
        <dbReference type="Pfam" id="PF07727"/>
    </source>
</evidence>
<dbReference type="GO" id="GO:0003887">
    <property type="term" value="F:DNA-directed DNA polymerase activity"/>
    <property type="evidence" value="ECO:0007669"/>
    <property type="project" value="UniProtKB-EC"/>
</dbReference>
<feature type="domain" description="Reverse transcriptase Ty1/copia-type" evidence="1">
    <location>
        <begin position="1"/>
        <end position="64"/>
    </location>
</feature>
<reference evidence="2 3" key="1">
    <citation type="submission" date="2018-09" db="EMBL/GenBank/DDBJ databases">
        <title>A high-quality reference genome of wild soybean provides a powerful tool to mine soybean genomes.</title>
        <authorList>
            <person name="Xie M."/>
            <person name="Chung C.Y.L."/>
            <person name="Li M.-W."/>
            <person name="Wong F.-L."/>
            <person name="Chan T.-F."/>
            <person name="Lam H.-M."/>
        </authorList>
    </citation>
    <scope>NUCLEOTIDE SEQUENCE [LARGE SCALE GENOMIC DNA]</scope>
    <source>
        <strain evidence="3">cv. W05</strain>
        <tissue evidence="2">Hypocotyl of etiolated seedlings</tissue>
    </source>
</reference>
<dbReference type="PANTHER" id="PTHR11439">
    <property type="entry name" value="GAG-POL-RELATED RETROTRANSPOSON"/>
    <property type="match status" value="1"/>
</dbReference>
<dbReference type="CDD" id="cd09272">
    <property type="entry name" value="RNase_HI_RT_Ty1"/>
    <property type="match status" value="1"/>
</dbReference>
<dbReference type="Proteomes" id="UP000289340">
    <property type="component" value="Chromosome 9"/>
</dbReference>
<comment type="caution">
    <text evidence="2">The sequence shown here is derived from an EMBL/GenBank/DDBJ whole genome shotgun (WGS) entry which is preliminary data.</text>
</comment>
<accession>A0A445IYM0</accession>
<dbReference type="Gene3D" id="3.60.10.10">
    <property type="entry name" value="Endonuclease/exonuclease/phosphatase"/>
    <property type="match status" value="1"/>
</dbReference>
<dbReference type="Pfam" id="PF07727">
    <property type="entry name" value="RVT_2"/>
    <property type="match status" value="1"/>
</dbReference>